<comment type="caution">
    <text evidence="1">The sequence shown here is derived from an EMBL/GenBank/DDBJ whole genome shotgun (WGS) entry which is preliminary data.</text>
</comment>
<sequence>MKICTPNIALDIKNLTQHDLKVLEKMDIGVWVSWLNPMFDGINRVHFRCVRLWQAGLIDWGIPEGSSGEVDAYYKVMVRRKLVEGTTQ</sequence>
<reference evidence="1 2" key="1">
    <citation type="submission" date="2015-05" db="EMBL/GenBank/DDBJ databases">
        <title>Genome sequences of Pluralibacter gergoviae.</title>
        <authorList>
            <person name="Greninger A.L."/>
            <person name="Miller S."/>
        </authorList>
    </citation>
    <scope>NUCLEOTIDE SEQUENCE [LARGE SCALE GENOMIC DNA]</scope>
    <source>
        <strain evidence="1 2">JS81F13</strain>
    </source>
</reference>
<name>A0A0J5NIE5_PLUGE</name>
<organism evidence="1 2">
    <name type="scientific">Pluralibacter gergoviae</name>
    <name type="common">Enterobacter gergoviae</name>
    <dbReference type="NCBI Taxonomy" id="61647"/>
    <lineage>
        <taxon>Bacteria</taxon>
        <taxon>Pseudomonadati</taxon>
        <taxon>Pseudomonadota</taxon>
        <taxon>Gammaproteobacteria</taxon>
        <taxon>Enterobacterales</taxon>
        <taxon>Enterobacteriaceae</taxon>
        <taxon>Pluralibacter</taxon>
    </lineage>
</organism>
<dbReference type="Proteomes" id="UP000036196">
    <property type="component" value="Unassembled WGS sequence"/>
</dbReference>
<dbReference type="RefSeq" id="WP_048281100.1">
    <property type="nucleotide sequence ID" value="NZ_LDZF01000048.1"/>
</dbReference>
<evidence type="ECO:0000313" key="1">
    <source>
        <dbReference type="EMBL" id="KMK08157.1"/>
    </source>
</evidence>
<dbReference type="AlphaFoldDB" id="A0A0J5NIE5"/>
<proteinExistence type="predicted"/>
<dbReference type="PATRIC" id="fig|61647.15.peg.4171"/>
<gene>
    <name evidence="1" type="ORF">ABW06_24765</name>
</gene>
<keyword evidence="2" id="KW-1185">Reference proteome</keyword>
<evidence type="ECO:0000313" key="2">
    <source>
        <dbReference type="Proteomes" id="UP000036196"/>
    </source>
</evidence>
<accession>A0A0J5NIE5</accession>
<dbReference type="EMBL" id="LDZF01000048">
    <property type="protein sequence ID" value="KMK08157.1"/>
    <property type="molecule type" value="Genomic_DNA"/>
</dbReference>
<protein>
    <submittedName>
        <fullName evidence="1">Uncharacterized protein</fullName>
    </submittedName>
</protein>